<accession>A0AAW8TQ12</accession>
<evidence type="ECO:0000313" key="2">
    <source>
        <dbReference type="Proteomes" id="UP001255696"/>
    </source>
</evidence>
<organism evidence="1 2">
    <name type="scientific">Enterococcus cecorum</name>
    <dbReference type="NCBI Taxonomy" id="44008"/>
    <lineage>
        <taxon>Bacteria</taxon>
        <taxon>Bacillati</taxon>
        <taxon>Bacillota</taxon>
        <taxon>Bacilli</taxon>
        <taxon>Lactobacillales</taxon>
        <taxon>Enterococcaceae</taxon>
        <taxon>Enterococcus</taxon>
    </lineage>
</organism>
<protein>
    <recommendedName>
        <fullName evidence="3">Transposase</fullName>
    </recommendedName>
</protein>
<name>A0AAW8TQ12_9ENTE</name>
<evidence type="ECO:0008006" key="3">
    <source>
        <dbReference type="Google" id="ProtNLM"/>
    </source>
</evidence>
<gene>
    <name evidence="1" type="ORF">P7H47_08615</name>
</gene>
<comment type="caution">
    <text evidence="1">The sequence shown here is derived from an EMBL/GenBank/DDBJ whole genome shotgun (WGS) entry which is preliminary data.</text>
</comment>
<dbReference type="Proteomes" id="UP001255696">
    <property type="component" value="Unassembled WGS sequence"/>
</dbReference>
<evidence type="ECO:0000313" key="1">
    <source>
        <dbReference type="EMBL" id="MDT2797300.1"/>
    </source>
</evidence>
<sequence>MHTSLLHHLVKTINTKMKIIREQVQLIQFLLKIIFRSNLLDQIQSKSPSLKQPTDLNFQKFRVDELPIIEETEKLDFRILLAEYKAKHSKDLKPVQRRNGKQVPSHIRCPKCDAPHAFLYDNNGGKGQ</sequence>
<dbReference type="AlphaFoldDB" id="A0AAW8TQ12"/>
<proteinExistence type="predicted"/>
<dbReference type="EMBL" id="JARQBI010000021">
    <property type="protein sequence ID" value="MDT2797300.1"/>
    <property type="molecule type" value="Genomic_DNA"/>
</dbReference>
<dbReference type="RefSeq" id="WP_243188080.1">
    <property type="nucleotide sequence ID" value="NZ_AP035890.1"/>
</dbReference>
<reference evidence="1" key="1">
    <citation type="submission" date="2023-03" db="EMBL/GenBank/DDBJ databases">
        <authorList>
            <person name="Shen W."/>
            <person name="Cai J."/>
        </authorList>
    </citation>
    <scope>NUCLEOTIDE SEQUENCE</scope>
    <source>
        <strain evidence="1">B245-2</strain>
    </source>
</reference>